<dbReference type="Proteomes" id="UP001212097">
    <property type="component" value="Chromosome"/>
</dbReference>
<keyword evidence="3 6" id="KW-0812">Transmembrane</keyword>
<feature type="transmembrane region" description="Helical" evidence="6">
    <location>
        <begin position="283"/>
        <end position="302"/>
    </location>
</feature>
<feature type="transmembrane region" description="Helical" evidence="6">
    <location>
        <begin position="194"/>
        <end position="213"/>
    </location>
</feature>
<dbReference type="Pfam" id="PF07690">
    <property type="entry name" value="MFS_1"/>
    <property type="match status" value="1"/>
</dbReference>
<sequence length="303" mass="32089">MSTRKSGMFISIAVITLELIGGMQVYLNQLILPIHAKDLNSQNLYGVILGVSSVATMAGLPIGAAAINRMRLSKLLVSATLALVLGALTSALAPNIVVFMIGSAIRGLAGSILAMTSVGAVALGLSGRARQLTLAFASASWVIASVVGPAYAAWVTHLLSWRWAMLLYLPLLLVARFVIAFNLESEDSKKDTPISYEALALIVVGVTATILPLKGIAKVILLLIGIALLWRVAILLMPEHTFSRRTPRRAALAGMFFLTGSYFSANELVGLTAHDIYHANAESLGYILTGGGLAWALLGFFAE</sequence>
<feature type="transmembrane region" description="Helical" evidence="6">
    <location>
        <begin position="107"/>
        <end position="125"/>
    </location>
</feature>
<feature type="transmembrane region" description="Helical" evidence="6">
    <location>
        <begin position="160"/>
        <end position="182"/>
    </location>
</feature>
<proteinExistence type="predicted"/>
<feature type="transmembrane region" description="Helical" evidence="6">
    <location>
        <begin position="250"/>
        <end position="271"/>
    </location>
</feature>
<evidence type="ECO:0000256" key="1">
    <source>
        <dbReference type="ARBA" id="ARBA00004429"/>
    </source>
</evidence>
<name>A0ABY7QYV5_9ACTN</name>
<reference evidence="8 9" key="2">
    <citation type="submission" date="2023-06" db="EMBL/GenBank/DDBJ databases">
        <title>The Gram-positive Non-spore-bearing Anaerobic Bacilli of Human Feces.</title>
        <authorList>
            <person name="Eggerth A.H."/>
        </authorList>
    </citation>
    <scope>NUCLEOTIDE SEQUENCE [LARGE SCALE GENOMIC DNA]</scope>
    <source>
        <strain evidence="8 9">CBA3108</strain>
    </source>
</reference>
<feature type="transmembrane region" description="Helical" evidence="6">
    <location>
        <begin position="132"/>
        <end position="154"/>
    </location>
</feature>
<evidence type="ECO:0000313" key="9">
    <source>
        <dbReference type="Proteomes" id="UP001212097"/>
    </source>
</evidence>
<dbReference type="RefSeq" id="WP_271417825.1">
    <property type="nucleotide sequence ID" value="NZ_CP115668.1"/>
</dbReference>
<dbReference type="Gene3D" id="1.20.1250.20">
    <property type="entry name" value="MFS general substrate transporter like domains"/>
    <property type="match status" value="1"/>
</dbReference>
<protein>
    <submittedName>
        <fullName evidence="8">MFS transporter</fullName>
    </submittedName>
</protein>
<dbReference type="EMBL" id="CP115668">
    <property type="protein sequence ID" value="WCC79634.1"/>
    <property type="molecule type" value="Genomic_DNA"/>
</dbReference>
<organism evidence="8 9">
    <name type="scientific">Cutibacterium equinum</name>
    <dbReference type="NCBI Taxonomy" id="3016342"/>
    <lineage>
        <taxon>Bacteria</taxon>
        <taxon>Bacillati</taxon>
        <taxon>Actinomycetota</taxon>
        <taxon>Actinomycetes</taxon>
        <taxon>Propionibacteriales</taxon>
        <taxon>Propionibacteriaceae</taxon>
        <taxon>Cutibacterium</taxon>
    </lineage>
</organism>
<reference evidence="8 9" key="1">
    <citation type="submission" date="2023-01" db="EMBL/GenBank/DDBJ databases">
        <authorList>
            <person name="Lee S.H."/>
            <person name="Jung H.S."/>
            <person name="Yun J.U."/>
        </authorList>
    </citation>
    <scope>NUCLEOTIDE SEQUENCE [LARGE SCALE GENOMIC DNA]</scope>
    <source>
        <strain evidence="8 9">CBA3108</strain>
    </source>
</reference>
<evidence type="ECO:0000259" key="7">
    <source>
        <dbReference type="PROSITE" id="PS50850"/>
    </source>
</evidence>
<evidence type="ECO:0000256" key="5">
    <source>
        <dbReference type="ARBA" id="ARBA00023136"/>
    </source>
</evidence>
<keyword evidence="4 6" id="KW-1133">Transmembrane helix</keyword>
<evidence type="ECO:0000256" key="4">
    <source>
        <dbReference type="ARBA" id="ARBA00022989"/>
    </source>
</evidence>
<feature type="transmembrane region" description="Helical" evidence="6">
    <location>
        <begin position="7"/>
        <end position="27"/>
    </location>
</feature>
<evidence type="ECO:0000313" key="8">
    <source>
        <dbReference type="EMBL" id="WCC79634.1"/>
    </source>
</evidence>
<gene>
    <name evidence="8" type="ORF">O6R08_09060</name>
</gene>
<keyword evidence="9" id="KW-1185">Reference proteome</keyword>
<dbReference type="PANTHER" id="PTHR23501:SF191">
    <property type="entry name" value="VACUOLAR BASIC AMINO ACID TRANSPORTER 4"/>
    <property type="match status" value="1"/>
</dbReference>
<accession>A0ABY7QYV5</accession>
<evidence type="ECO:0000256" key="6">
    <source>
        <dbReference type="SAM" id="Phobius"/>
    </source>
</evidence>
<feature type="transmembrane region" description="Helical" evidence="6">
    <location>
        <begin position="47"/>
        <end position="67"/>
    </location>
</feature>
<feature type="transmembrane region" description="Helical" evidence="6">
    <location>
        <begin position="219"/>
        <end position="238"/>
    </location>
</feature>
<keyword evidence="2" id="KW-0813">Transport</keyword>
<dbReference type="InterPro" id="IPR020846">
    <property type="entry name" value="MFS_dom"/>
</dbReference>
<comment type="subcellular location">
    <subcellularLocation>
        <location evidence="1">Cell inner membrane</location>
        <topology evidence="1">Multi-pass membrane protein</topology>
    </subcellularLocation>
</comment>
<keyword evidence="5 6" id="KW-0472">Membrane</keyword>
<dbReference type="SUPFAM" id="SSF103473">
    <property type="entry name" value="MFS general substrate transporter"/>
    <property type="match status" value="1"/>
</dbReference>
<evidence type="ECO:0000256" key="3">
    <source>
        <dbReference type="ARBA" id="ARBA00022692"/>
    </source>
</evidence>
<feature type="domain" description="Major facilitator superfamily (MFS) profile" evidence="7">
    <location>
        <begin position="10"/>
        <end position="303"/>
    </location>
</feature>
<dbReference type="PANTHER" id="PTHR23501">
    <property type="entry name" value="MAJOR FACILITATOR SUPERFAMILY"/>
    <property type="match status" value="1"/>
</dbReference>
<feature type="transmembrane region" description="Helical" evidence="6">
    <location>
        <begin position="79"/>
        <end position="101"/>
    </location>
</feature>
<dbReference type="InterPro" id="IPR036259">
    <property type="entry name" value="MFS_trans_sf"/>
</dbReference>
<dbReference type="InterPro" id="IPR011701">
    <property type="entry name" value="MFS"/>
</dbReference>
<evidence type="ECO:0000256" key="2">
    <source>
        <dbReference type="ARBA" id="ARBA00022448"/>
    </source>
</evidence>
<dbReference type="PROSITE" id="PS50850">
    <property type="entry name" value="MFS"/>
    <property type="match status" value="1"/>
</dbReference>